<dbReference type="EMBL" id="SACR01000003">
    <property type="protein sequence ID" value="RVU46567.1"/>
    <property type="molecule type" value="Genomic_DNA"/>
</dbReference>
<reference evidence="2 3" key="1">
    <citation type="submission" date="2019-01" db="EMBL/GenBank/DDBJ databases">
        <authorList>
            <person name="Chen W.-M."/>
        </authorList>
    </citation>
    <scope>NUCLEOTIDE SEQUENCE [LARGE SCALE GENOMIC DNA]</scope>
    <source>
        <strain evidence="2 3">KYPY4</strain>
    </source>
</reference>
<proteinExistence type="predicted"/>
<feature type="domain" description="Beta-ketoacyl synthase-like N-terminal" evidence="1">
    <location>
        <begin position="42"/>
        <end position="217"/>
    </location>
</feature>
<dbReference type="Pfam" id="PF13723">
    <property type="entry name" value="Ketoacyl-synt_2"/>
    <property type="match status" value="1"/>
</dbReference>
<accession>A0A437RIG3</accession>
<dbReference type="Gene3D" id="3.40.47.10">
    <property type="match status" value="1"/>
</dbReference>
<protein>
    <recommendedName>
        <fullName evidence="1">Beta-ketoacyl synthase-like N-terminal domain-containing protein</fullName>
    </recommendedName>
</protein>
<dbReference type="OrthoDB" id="9798676at2"/>
<name>A0A437RIG3_9BURK</name>
<gene>
    <name evidence="2" type="ORF">EOE66_12200</name>
</gene>
<dbReference type="AlphaFoldDB" id="A0A437RIG3"/>
<evidence type="ECO:0000313" key="2">
    <source>
        <dbReference type="EMBL" id="RVU46567.1"/>
    </source>
</evidence>
<sequence length="280" mass="28090">MSQPAMLRLYLEGPALWATALPGWAWAAPALRGEAPTAGEAAPTARPSPALLAANERRRAPDGVLVALEVAAAAVAAAGRDAATLASVFTSAHGDLAIVDALCSTLAADPALLSPTRFHHSVHNAASGYWAMATGCHAPSSAIAGYEASFALGLLEAATQALTEQRPVLLAGFDTDARGALASVTRSRGLLGVALVLAPEPGARTVATLDWAVAPGTAALPALHSPAAQALGGNAMADALPLFEALARLEVACAGASESFDLPLGTAGLLHLRTIRAPAA</sequence>
<organism evidence="2 3">
    <name type="scientific">Rubrivivax rivuli</name>
    <dbReference type="NCBI Taxonomy" id="1862385"/>
    <lineage>
        <taxon>Bacteria</taxon>
        <taxon>Pseudomonadati</taxon>
        <taxon>Pseudomonadota</taxon>
        <taxon>Betaproteobacteria</taxon>
        <taxon>Burkholderiales</taxon>
        <taxon>Sphaerotilaceae</taxon>
        <taxon>Rubrivivax</taxon>
    </lineage>
</organism>
<dbReference type="RefSeq" id="WP_128228926.1">
    <property type="nucleotide sequence ID" value="NZ_SACR01000003.1"/>
</dbReference>
<dbReference type="InterPro" id="IPR016039">
    <property type="entry name" value="Thiolase-like"/>
</dbReference>
<dbReference type="Proteomes" id="UP000285575">
    <property type="component" value="Unassembled WGS sequence"/>
</dbReference>
<evidence type="ECO:0000313" key="3">
    <source>
        <dbReference type="Proteomes" id="UP000285575"/>
    </source>
</evidence>
<dbReference type="SUPFAM" id="SSF53901">
    <property type="entry name" value="Thiolase-like"/>
    <property type="match status" value="1"/>
</dbReference>
<comment type="caution">
    <text evidence="2">The sequence shown here is derived from an EMBL/GenBank/DDBJ whole genome shotgun (WGS) entry which is preliminary data.</text>
</comment>
<dbReference type="GO" id="GO:0016746">
    <property type="term" value="F:acyltransferase activity"/>
    <property type="evidence" value="ECO:0007669"/>
    <property type="project" value="InterPro"/>
</dbReference>
<dbReference type="InterPro" id="IPR014030">
    <property type="entry name" value="Ketoacyl_synth_N"/>
</dbReference>
<evidence type="ECO:0000259" key="1">
    <source>
        <dbReference type="Pfam" id="PF13723"/>
    </source>
</evidence>
<keyword evidence="3" id="KW-1185">Reference proteome</keyword>